<evidence type="ECO:0000256" key="2">
    <source>
        <dbReference type="ARBA" id="ARBA00005528"/>
    </source>
</evidence>
<evidence type="ECO:0000256" key="7">
    <source>
        <dbReference type="ARBA" id="ARBA00022603"/>
    </source>
</evidence>
<gene>
    <name evidence="15" type="ORF">D9V77_02040</name>
</gene>
<comment type="catalytic activity">
    <reaction evidence="11 12">
        <text>uridine(1498) in 16S rRNA + S-adenosyl-L-methionine = N(3)-methyluridine(1498) in 16S rRNA + S-adenosyl-L-homocysteine + H(+)</text>
        <dbReference type="Rhea" id="RHEA:42920"/>
        <dbReference type="Rhea" id="RHEA-COMP:10283"/>
        <dbReference type="Rhea" id="RHEA-COMP:10284"/>
        <dbReference type="ChEBI" id="CHEBI:15378"/>
        <dbReference type="ChEBI" id="CHEBI:57856"/>
        <dbReference type="ChEBI" id="CHEBI:59789"/>
        <dbReference type="ChEBI" id="CHEBI:65315"/>
        <dbReference type="ChEBI" id="CHEBI:74502"/>
        <dbReference type="EC" id="2.1.1.193"/>
    </reaction>
</comment>
<evidence type="ECO:0000313" key="16">
    <source>
        <dbReference type="Proteomes" id="UP000298585"/>
    </source>
</evidence>
<dbReference type="InterPro" id="IPR046886">
    <property type="entry name" value="RsmE_MTase_dom"/>
</dbReference>
<dbReference type="GO" id="GO:0070475">
    <property type="term" value="P:rRNA base methylation"/>
    <property type="evidence" value="ECO:0007669"/>
    <property type="project" value="TreeGrafter"/>
</dbReference>
<dbReference type="InterPro" id="IPR029028">
    <property type="entry name" value="Alpha/beta_knot_MTases"/>
</dbReference>
<evidence type="ECO:0000259" key="13">
    <source>
        <dbReference type="Pfam" id="PF04452"/>
    </source>
</evidence>
<dbReference type="InterPro" id="IPR006700">
    <property type="entry name" value="RsmE"/>
</dbReference>
<evidence type="ECO:0000256" key="3">
    <source>
        <dbReference type="ARBA" id="ARBA00012328"/>
    </source>
</evidence>
<dbReference type="CDD" id="cd18084">
    <property type="entry name" value="RsmE-like"/>
    <property type="match status" value="1"/>
</dbReference>
<dbReference type="PANTHER" id="PTHR30027:SF3">
    <property type="entry name" value="16S RRNA (URACIL(1498)-N(3))-METHYLTRANSFERASE"/>
    <property type="match status" value="1"/>
</dbReference>
<dbReference type="PANTHER" id="PTHR30027">
    <property type="entry name" value="RIBOSOMAL RNA SMALL SUBUNIT METHYLTRANSFERASE E"/>
    <property type="match status" value="1"/>
</dbReference>
<keyword evidence="6 12" id="KW-0698">rRNA processing</keyword>
<dbReference type="PIRSF" id="PIRSF015601">
    <property type="entry name" value="MTase_slr0722"/>
    <property type="match status" value="1"/>
</dbReference>
<evidence type="ECO:0000256" key="8">
    <source>
        <dbReference type="ARBA" id="ARBA00022679"/>
    </source>
</evidence>
<evidence type="ECO:0000256" key="1">
    <source>
        <dbReference type="ARBA" id="ARBA00004496"/>
    </source>
</evidence>
<reference evidence="15 16" key="1">
    <citation type="submission" date="2018-12" db="EMBL/GenBank/DDBJ databases">
        <authorList>
            <person name="Chong R.A."/>
        </authorList>
    </citation>
    <scope>NUCLEOTIDE SEQUENCE [LARGE SCALE GENOMIC DNA]</scope>
    <source>
        <strain evidence="15 16">Sav</strain>
    </source>
</reference>
<evidence type="ECO:0000259" key="14">
    <source>
        <dbReference type="Pfam" id="PF20260"/>
    </source>
</evidence>
<dbReference type="InterPro" id="IPR046887">
    <property type="entry name" value="RsmE_PUA-like"/>
</dbReference>
<feature type="domain" description="Ribosomal RNA small subunit methyltransferase E methyltransferase" evidence="13">
    <location>
        <begin position="77"/>
        <end position="238"/>
    </location>
</feature>
<accession>A0A4D6YIW0</accession>
<dbReference type="InterPro" id="IPR029026">
    <property type="entry name" value="tRNA_m1G_MTases_N"/>
</dbReference>
<keyword evidence="7 12" id="KW-0489">Methyltransferase</keyword>
<evidence type="ECO:0000256" key="4">
    <source>
        <dbReference type="ARBA" id="ARBA00013673"/>
    </source>
</evidence>
<keyword evidence="5 12" id="KW-0963">Cytoplasm</keyword>
<evidence type="ECO:0000256" key="10">
    <source>
        <dbReference type="ARBA" id="ARBA00025699"/>
    </source>
</evidence>
<keyword evidence="9 12" id="KW-0949">S-adenosyl-L-methionine</keyword>
<dbReference type="EC" id="2.1.1.193" evidence="3 12"/>
<organism evidence="15 16">
    <name type="scientific">Buchnera aphidicola</name>
    <name type="common">Sitobion avenae</name>
    <dbReference type="NCBI Taxonomy" id="571428"/>
    <lineage>
        <taxon>Bacteria</taxon>
        <taxon>Pseudomonadati</taxon>
        <taxon>Pseudomonadota</taxon>
        <taxon>Gammaproteobacteria</taxon>
        <taxon>Enterobacterales</taxon>
        <taxon>Erwiniaceae</taxon>
        <taxon>Buchnera</taxon>
    </lineage>
</organism>
<dbReference type="Pfam" id="PF04452">
    <property type="entry name" value="Methyltrans_RNA"/>
    <property type="match status" value="1"/>
</dbReference>
<dbReference type="InterPro" id="IPR015947">
    <property type="entry name" value="PUA-like_sf"/>
</dbReference>
<dbReference type="SUPFAM" id="SSF75217">
    <property type="entry name" value="alpha/beta knot"/>
    <property type="match status" value="1"/>
</dbReference>
<evidence type="ECO:0000256" key="11">
    <source>
        <dbReference type="ARBA" id="ARBA00047944"/>
    </source>
</evidence>
<evidence type="ECO:0000256" key="9">
    <source>
        <dbReference type="ARBA" id="ARBA00022691"/>
    </source>
</evidence>
<dbReference type="Proteomes" id="UP000298585">
    <property type="component" value="Chromosome"/>
</dbReference>
<evidence type="ECO:0000256" key="5">
    <source>
        <dbReference type="ARBA" id="ARBA00022490"/>
    </source>
</evidence>
<reference evidence="15 16" key="2">
    <citation type="submission" date="2019-05" db="EMBL/GenBank/DDBJ databases">
        <title>Genome evolution of the obligate endosymbiont Buchnera aphidicola.</title>
        <authorList>
            <person name="Moran N.A."/>
        </authorList>
    </citation>
    <scope>NUCLEOTIDE SEQUENCE [LARGE SCALE GENOMIC DNA]</scope>
    <source>
        <strain evidence="15 16">Sav</strain>
    </source>
</reference>
<dbReference type="Pfam" id="PF20260">
    <property type="entry name" value="PUA_4"/>
    <property type="match status" value="1"/>
</dbReference>
<dbReference type="NCBIfam" id="TIGR00046">
    <property type="entry name" value="RsmE family RNA methyltransferase"/>
    <property type="match status" value="1"/>
</dbReference>
<dbReference type="SUPFAM" id="SSF88697">
    <property type="entry name" value="PUA domain-like"/>
    <property type="match status" value="1"/>
</dbReference>
<evidence type="ECO:0000313" key="15">
    <source>
        <dbReference type="EMBL" id="QCI25608.1"/>
    </source>
</evidence>
<comment type="similarity">
    <text evidence="2 12">Belongs to the RNA methyltransferase RsmE family.</text>
</comment>
<comment type="function">
    <text evidence="10 12">Specifically methylates the N3 position of the uracil ring of uridine 1498 (m3U1498) in 16S rRNA. Acts on the fully assembled 30S ribosomal subunit.</text>
</comment>
<protein>
    <recommendedName>
        <fullName evidence="4 12">Ribosomal RNA small subunit methyltransferase E</fullName>
        <ecNumber evidence="3 12">2.1.1.193</ecNumber>
    </recommendedName>
</protein>
<evidence type="ECO:0000256" key="6">
    <source>
        <dbReference type="ARBA" id="ARBA00022552"/>
    </source>
</evidence>
<proteinExistence type="inferred from homology"/>
<dbReference type="Gene3D" id="2.40.240.20">
    <property type="entry name" value="Hypothetical PUA domain-like, domain 1"/>
    <property type="match status" value="1"/>
</dbReference>
<dbReference type="GO" id="GO:0070042">
    <property type="term" value="F:rRNA (uridine-N3-)-methyltransferase activity"/>
    <property type="evidence" value="ECO:0007669"/>
    <property type="project" value="TreeGrafter"/>
</dbReference>
<sequence>MNKKIPRIYIQDHLNLDKIYFLSTENRHYVKTVLRMKLQDVLEVFNDTDYVFFAEIKYISNQIIKIKTFKNEFKKVESPLHIHLGQVLSKNDKMNFTIQKSIEMGVNIITPLFSNNCHVDKNNINIKNKIERWKKIAISACQQCKRNIIPKIKTPIDIFTWCKKKKKNDINMIFHPQSKLTINDLKGSIKYIRMIIGSEKGFSNDEIKKIINYGFLSIKLGPRILRTETAALAAITACQVKFGDLK</sequence>
<feature type="domain" description="Ribosomal RNA small subunit methyltransferase E PUA-like" evidence="14">
    <location>
        <begin position="23"/>
        <end position="67"/>
    </location>
</feature>
<evidence type="ECO:0000256" key="12">
    <source>
        <dbReference type="PIRNR" id="PIRNR015601"/>
    </source>
</evidence>
<dbReference type="Gene3D" id="3.40.1280.10">
    <property type="match status" value="1"/>
</dbReference>
<dbReference type="AlphaFoldDB" id="A0A4D6YIW0"/>
<dbReference type="EMBL" id="CP034855">
    <property type="protein sequence ID" value="QCI25608.1"/>
    <property type="molecule type" value="Genomic_DNA"/>
</dbReference>
<keyword evidence="8 12" id="KW-0808">Transferase</keyword>
<dbReference type="NCBIfam" id="NF008692">
    <property type="entry name" value="PRK11713.1-5"/>
    <property type="match status" value="1"/>
</dbReference>
<name>A0A4D6YIW0_9GAMM</name>
<dbReference type="RefSeq" id="WP_158338599.1">
    <property type="nucleotide sequence ID" value="NZ_CP034855.1"/>
</dbReference>
<dbReference type="OrthoDB" id="9815641at2"/>
<comment type="subcellular location">
    <subcellularLocation>
        <location evidence="1 12">Cytoplasm</location>
    </subcellularLocation>
</comment>
<dbReference type="GO" id="GO:0005737">
    <property type="term" value="C:cytoplasm"/>
    <property type="evidence" value="ECO:0007669"/>
    <property type="project" value="UniProtKB-SubCell"/>
</dbReference>